<dbReference type="NCBIfam" id="TIGR00049">
    <property type="entry name" value="iron-sulfur cluster assembly accessory protein"/>
    <property type="match status" value="1"/>
</dbReference>
<dbReference type="Gene3D" id="2.60.300.12">
    <property type="entry name" value="HesB-like domain"/>
    <property type="match status" value="1"/>
</dbReference>
<dbReference type="InterPro" id="IPR016092">
    <property type="entry name" value="ATAP"/>
</dbReference>
<dbReference type="EMBL" id="MPRL01000029">
    <property type="protein sequence ID" value="OOZ40265.1"/>
    <property type="molecule type" value="Genomic_DNA"/>
</dbReference>
<dbReference type="GO" id="GO:0005737">
    <property type="term" value="C:cytoplasm"/>
    <property type="evidence" value="ECO:0007669"/>
    <property type="project" value="TreeGrafter"/>
</dbReference>
<dbReference type="Proteomes" id="UP000191110">
    <property type="component" value="Unassembled WGS sequence"/>
</dbReference>
<comment type="caution">
    <text evidence="3">The sequence shown here is derived from an EMBL/GenBank/DDBJ whole genome shotgun (WGS) entry which is preliminary data.</text>
</comment>
<dbReference type="GO" id="GO:0016226">
    <property type="term" value="P:iron-sulfur cluster assembly"/>
    <property type="evidence" value="ECO:0007669"/>
    <property type="project" value="InterPro"/>
</dbReference>
<dbReference type="OrthoDB" id="5770208at2"/>
<dbReference type="InterPro" id="IPR050322">
    <property type="entry name" value="Fe-S_cluster_asmbl/transfer"/>
</dbReference>
<dbReference type="RefSeq" id="WP_078483644.1">
    <property type="nucleotide sequence ID" value="NZ_MPRL01000029.1"/>
</dbReference>
<protein>
    <submittedName>
        <fullName evidence="3">[Fe-S]-binding protein</fullName>
    </submittedName>
</protein>
<comment type="similarity">
    <text evidence="1">Belongs to the HesB/IscA family.</text>
</comment>
<evidence type="ECO:0000313" key="3">
    <source>
        <dbReference type="EMBL" id="OOZ40265.1"/>
    </source>
</evidence>
<dbReference type="InterPro" id="IPR035903">
    <property type="entry name" value="HesB-like_dom_sf"/>
</dbReference>
<dbReference type="GO" id="GO:0051537">
    <property type="term" value="F:2 iron, 2 sulfur cluster binding"/>
    <property type="evidence" value="ECO:0007669"/>
    <property type="project" value="TreeGrafter"/>
</dbReference>
<reference evidence="3 4" key="1">
    <citation type="submission" date="2016-11" db="EMBL/GenBank/DDBJ databases">
        <title>Mixed transmission modes and dynamic genome evolution in an obligate animal-bacterial symbiosis.</title>
        <authorList>
            <person name="Russell S.L."/>
            <person name="Corbett-Detig R.B."/>
            <person name="Cavanaugh C.M."/>
        </authorList>
    </citation>
    <scope>NUCLEOTIDE SEQUENCE [LARGE SCALE GENOMIC DNA]</scope>
    <source>
        <strain evidence="3">Sveles-Q1</strain>
    </source>
</reference>
<accession>A0A1T2L578</accession>
<dbReference type="PANTHER" id="PTHR10072">
    <property type="entry name" value="IRON-SULFUR CLUSTER ASSEMBLY PROTEIN"/>
    <property type="match status" value="1"/>
</dbReference>
<feature type="domain" description="Core" evidence="2">
    <location>
        <begin position="15"/>
        <end position="109"/>
    </location>
</feature>
<gene>
    <name evidence="3" type="ORF">BOW53_08445</name>
</gene>
<keyword evidence="4" id="KW-1185">Reference proteome</keyword>
<dbReference type="AlphaFoldDB" id="A0A1T2L578"/>
<dbReference type="SUPFAM" id="SSF89360">
    <property type="entry name" value="HesB-like domain"/>
    <property type="match status" value="1"/>
</dbReference>
<dbReference type="Pfam" id="PF01521">
    <property type="entry name" value="Fe-S_biosyn"/>
    <property type="match status" value="1"/>
</dbReference>
<evidence type="ECO:0000259" key="2">
    <source>
        <dbReference type="Pfam" id="PF01521"/>
    </source>
</evidence>
<dbReference type="PANTHER" id="PTHR10072:SF41">
    <property type="entry name" value="IRON-SULFUR CLUSTER ASSEMBLY 1 HOMOLOG, MITOCHONDRIAL"/>
    <property type="match status" value="1"/>
</dbReference>
<sequence>MSEQSYRSEITNSDLNVTPAARDKLIELLGDVEDDEVKGVRIFVSGGGCGGMTYGMTFTTMTSDFDRLWSENDLNVYVDSVALNYLNGAEIDFVEQGMGSSFVFNNVFASVGGSGGCSACGATGGGGGGCA</sequence>
<evidence type="ECO:0000256" key="1">
    <source>
        <dbReference type="ARBA" id="ARBA00006718"/>
    </source>
</evidence>
<dbReference type="InterPro" id="IPR000361">
    <property type="entry name" value="ATAP_core_dom"/>
</dbReference>
<name>A0A1T2L578_9GAMM</name>
<organism evidence="3 4">
    <name type="scientific">Solemya pervernicosa gill symbiont</name>
    <dbReference type="NCBI Taxonomy" id="642797"/>
    <lineage>
        <taxon>Bacteria</taxon>
        <taxon>Pseudomonadati</taxon>
        <taxon>Pseudomonadota</taxon>
        <taxon>Gammaproteobacteria</taxon>
        <taxon>sulfur-oxidizing symbionts</taxon>
    </lineage>
</organism>
<evidence type="ECO:0000313" key="4">
    <source>
        <dbReference type="Proteomes" id="UP000191110"/>
    </source>
</evidence>
<proteinExistence type="inferred from homology"/>